<keyword evidence="3" id="KW-0227">DNA damage</keyword>
<evidence type="ECO:0000313" key="12">
    <source>
        <dbReference type="Proteomes" id="UP000824469"/>
    </source>
</evidence>
<dbReference type="CDD" id="cd22325">
    <property type="entry name" value="ERCC1_C-like"/>
    <property type="match status" value="1"/>
</dbReference>
<dbReference type="NCBIfam" id="TIGR00597">
    <property type="entry name" value="rad10"/>
    <property type="match status" value="1"/>
</dbReference>
<evidence type="ECO:0000259" key="9">
    <source>
        <dbReference type="Pfam" id="PF03834"/>
    </source>
</evidence>
<name>A0AA38CS78_TAXCH</name>
<dbReference type="GO" id="GO:0006312">
    <property type="term" value="P:mitotic recombination"/>
    <property type="evidence" value="ECO:0007669"/>
    <property type="project" value="TreeGrafter"/>
</dbReference>
<dbReference type="GO" id="GO:0006302">
    <property type="term" value="P:double-strand break repair"/>
    <property type="evidence" value="ECO:0007669"/>
    <property type="project" value="UniProtKB-ARBA"/>
</dbReference>
<dbReference type="PANTHER" id="PTHR12749">
    <property type="entry name" value="EXCISION REPAIR CROSS-COMPLEMENTING 1 ERCC1"/>
    <property type="match status" value="1"/>
</dbReference>
<gene>
    <name evidence="11" type="ORF">KI387_013477</name>
</gene>
<evidence type="ECO:0000256" key="8">
    <source>
        <dbReference type="SAM" id="MobiDB-lite"/>
    </source>
</evidence>
<dbReference type="Gene3D" id="1.10.150.20">
    <property type="entry name" value="5' to 3' exonuclease, C-terminal subdomain"/>
    <property type="match status" value="1"/>
</dbReference>
<evidence type="ECO:0000256" key="7">
    <source>
        <dbReference type="ARBA" id="ARBA00071993"/>
    </source>
</evidence>
<dbReference type="Gene3D" id="3.40.50.10130">
    <property type="match status" value="1"/>
</dbReference>
<dbReference type="InterPro" id="IPR043502">
    <property type="entry name" value="DNA/RNA_pol_sf"/>
</dbReference>
<feature type="domain" description="ERCC1-like central" evidence="9">
    <location>
        <begin position="411"/>
        <end position="523"/>
    </location>
</feature>
<feature type="compositionally biased region" description="Basic and acidic residues" evidence="8">
    <location>
        <begin position="620"/>
        <end position="648"/>
    </location>
</feature>
<dbReference type="InterPro" id="IPR011335">
    <property type="entry name" value="Restrct_endonuc-II-like"/>
</dbReference>
<comment type="subcellular location">
    <subcellularLocation>
        <location evidence="1">Nucleus</location>
    </subcellularLocation>
</comment>
<evidence type="ECO:0000256" key="2">
    <source>
        <dbReference type="ARBA" id="ARBA00008283"/>
    </source>
</evidence>
<dbReference type="GO" id="GO:0000110">
    <property type="term" value="C:nucleotide-excision repair factor 1 complex"/>
    <property type="evidence" value="ECO:0007669"/>
    <property type="project" value="TreeGrafter"/>
</dbReference>
<dbReference type="GO" id="GO:0003684">
    <property type="term" value="F:damaged DNA binding"/>
    <property type="evidence" value="ECO:0007669"/>
    <property type="project" value="InterPro"/>
</dbReference>
<dbReference type="Pfam" id="PF14520">
    <property type="entry name" value="HHH_5"/>
    <property type="match status" value="1"/>
</dbReference>
<keyword evidence="4" id="KW-0238">DNA-binding</keyword>
<dbReference type="AlphaFoldDB" id="A0AA38CS78"/>
<dbReference type="PANTHER" id="PTHR12749:SF0">
    <property type="entry name" value="DNA EXCISION REPAIR PROTEIN ERCC-1"/>
    <property type="match status" value="1"/>
</dbReference>
<dbReference type="FunFam" id="3.40.50.10130:FF:000001">
    <property type="entry name" value="DNA excision repair protein ERCC-1"/>
    <property type="match status" value="1"/>
</dbReference>
<dbReference type="GO" id="GO:0006289">
    <property type="term" value="P:nucleotide-excision repair"/>
    <property type="evidence" value="ECO:0007669"/>
    <property type="project" value="UniProtKB-ARBA"/>
</dbReference>
<evidence type="ECO:0000256" key="4">
    <source>
        <dbReference type="ARBA" id="ARBA00023125"/>
    </source>
</evidence>
<protein>
    <recommendedName>
        <fullName evidence="7">DNA excision repair protein ERCC-1</fullName>
    </recommendedName>
</protein>
<dbReference type="FunFam" id="1.10.150.20:FF:000017">
    <property type="entry name" value="DNA excision repair protein ERCC-1"/>
    <property type="match status" value="1"/>
</dbReference>
<dbReference type="GO" id="GO:0003697">
    <property type="term" value="F:single-stranded DNA binding"/>
    <property type="evidence" value="ECO:0007669"/>
    <property type="project" value="TreeGrafter"/>
</dbReference>
<dbReference type="InterPro" id="IPR043128">
    <property type="entry name" value="Rev_trsase/Diguanyl_cyclase"/>
</dbReference>
<dbReference type="InterPro" id="IPR047260">
    <property type="entry name" value="ERCC1-like_central_dom"/>
</dbReference>
<dbReference type="Gene3D" id="3.30.70.270">
    <property type="match status" value="1"/>
</dbReference>
<comment type="similarity">
    <text evidence="2">Belongs to the ERCC1/RAD10/SWI10 family.</text>
</comment>
<keyword evidence="6" id="KW-0539">Nucleus</keyword>
<dbReference type="SUPFAM" id="SSF56672">
    <property type="entry name" value="DNA/RNA polymerases"/>
    <property type="match status" value="1"/>
</dbReference>
<dbReference type="InterPro" id="IPR004579">
    <property type="entry name" value="ERCC1/RAD10/SWI10"/>
</dbReference>
<comment type="caution">
    <text evidence="11">The sequence shown here is derived from an EMBL/GenBank/DDBJ whole genome shotgun (WGS) entry which is preliminary data.</text>
</comment>
<dbReference type="Pfam" id="PF17919">
    <property type="entry name" value="RT_RNaseH_2"/>
    <property type="match status" value="1"/>
</dbReference>
<accession>A0AA38CS78</accession>
<proteinExistence type="inferred from homology"/>
<dbReference type="Proteomes" id="UP000824469">
    <property type="component" value="Unassembled WGS sequence"/>
</dbReference>
<organism evidence="11 12">
    <name type="scientific">Taxus chinensis</name>
    <name type="common">Chinese yew</name>
    <name type="synonym">Taxus wallichiana var. chinensis</name>
    <dbReference type="NCBI Taxonomy" id="29808"/>
    <lineage>
        <taxon>Eukaryota</taxon>
        <taxon>Viridiplantae</taxon>
        <taxon>Streptophyta</taxon>
        <taxon>Embryophyta</taxon>
        <taxon>Tracheophyta</taxon>
        <taxon>Spermatophyta</taxon>
        <taxon>Pinopsida</taxon>
        <taxon>Pinidae</taxon>
        <taxon>Conifers II</taxon>
        <taxon>Cupressales</taxon>
        <taxon>Taxaceae</taxon>
        <taxon>Taxus</taxon>
    </lineage>
</organism>
<sequence>MLFRTKYSTKATIRSEPIANNHIEPYLPSAINANCIIIDEEDQLVDKEPNTLLEGIPNLLLDEWGTESHEFDPYKHIEEVGLGTYCLHEEDSFIPNLVKTNEQDDGVWKMYFDGSRNRNGAGGVHEGKLLGHIVSKRGLKIDPERVSAILMVYLPNHKKALQSFLGRIDFVRRFIPDFANLVKPLTSMVKKNMVFRWTKEGNNNFKAIKNAMSQAPTLINLDLTKDFTVYAFGGIDTILTLLVQQNNEGMEHPITFFGQGLKGYEVRYFFVEKQVLFVIRSLKKFRHLICNNKVHFMVSHPSVKEFLLSKDLNEKRACWITKVMEYDVDIKVTKLSRGRGLCEQLASNLHDDKNIVLVLQDGQQSVATSLPIGWTNDVAHFLQMGECPQGLDKAKRRNIALCSVSQGRNGIIVSHRQQGNPILKHIRNVRWTFADIVPDYLLGQNTCALYISLRYHLLHPEYIYYRIRELQKSFKLRVVLCHVDVEDVTKPLHEVTRTVLLHDCTLLCGWSVEECARYLETIKTYENKPADLIQERTDNDYLSKLSIALTTVRRVNKNDVVTLGSAFGTLSGIMGASMEDLARCPGIGEHKVKRLYDTFHEPFRRVTKYSGSPMRTEVASQDKAENGEDQTKESKESGRDKVDEVVEAKHPKISVRSALSLAYAKYGKKIGEQGDNINRIDEPIDKGATSEMCLDGDVNKKRID</sequence>
<evidence type="ECO:0000256" key="6">
    <source>
        <dbReference type="ARBA" id="ARBA00023242"/>
    </source>
</evidence>
<dbReference type="GO" id="GO:0070914">
    <property type="term" value="P:UV-damage excision repair"/>
    <property type="evidence" value="ECO:0007669"/>
    <property type="project" value="TreeGrafter"/>
</dbReference>
<dbReference type="InterPro" id="IPR010994">
    <property type="entry name" value="RuvA_2-like"/>
</dbReference>
<keyword evidence="12" id="KW-1185">Reference proteome</keyword>
<dbReference type="SUPFAM" id="SSF47781">
    <property type="entry name" value="RuvA domain 2-like"/>
    <property type="match status" value="1"/>
</dbReference>
<evidence type="ECO:0000259" key="10">
    <source>
        <dbReference type="Pfam" id="PF17919"/>
    </source>
</evidence>
<dbReference type="SUPFAM" id="SSF52980">
    <property type="entry name" value="Restriction endonuclease-like"/>
    <property type="match status" value="1"/>
</dbReference>
<dbReference type="GO" id="GO:0070522">
    <property type="term" value="C:ERCC4-ERCC1 complex"/>
    <property type="evidence" value="ECO:0007669"/>
    <property type="project" value="TreeGrafter"/>
</dbReference>
<evidence type="ECO:0000256" key="3">
    <source>
        <dbReference type="ARBA" id="ARBA00022763"/>
    </source>
</evidence>
<evidence type="ECO:0000256" key="1">
    <source>
        <dbReference type="ARBA" id="ARBA00004123"/>
    </source>
</evidence>
<evidence type="ECO:0000256" key="5">
    <source>
        <dbReference type="ARBA" id="ARBA00023204"/>
    </source>
</evidence>
<dbReference type="FunFam" id="3.30.70.270:FF:000020">
    <property type="entry name" value="Transposon Tf2-6 polyprotein-like Protein"/>
    <property type="match status" value="1"/>
</dbReference>
<evidence type="ECO:0000313" key="11">
    <source>
        <dbReference type="EMBL" id="KAH9301894.1"/>
    </source>
</evidence>
<dbReference type="Pfam" id="PF03834">
    <property type="entry name" value="Rad10"/>
    <property type="match status" value="1"/>
</dbReference>
<feature type="region of interest" description="Disordered" evidence="8">
    <location>
        <begin position="674"/>
        <end position="704"/>
    </location>
</feature>
<reference evidence="11 12" key="1">
    <citation type="journal article" date="2021" name="Nat. Plants">
        <title>The Taxus genome provides insights into paclitaxel biosynthesis.</title>
        <authorList>
            <person name="Xiong X."/>
            <person name="Gou J."/>
            <person name="Liao Q."/>
            <person name="Li Y."/>
            <person name="Zhou Q."/>
            <person name="Bi G."/>
            <person name="Li C."/>
            <person name="Du R."/>
            <person name="Wang X."/>
            <person name="Sun T."/>
            <person name="Guo L."/>
            <person name="Liang H."/>
            <person name="Lu P."/>
            <person name="Wu Y."/>
            <person name="Zhang Z."/>
            <person name="Ro D.K."/>
            <person name="Shang Y."/>
            <person name="Huang S."/>
            <person name="Yan J."/>
        </authorList>
    </citation>
    <scope>NUCLEOTIDE SEQUENCE [LARGE SCALE GENOMIC DNA]</scope>
    <source>
        <strain evidence="11">Ta-2019</strain>
    </source>
</reference>
<dbReference type="InterPro" id="IPR041577">
    <property type="entry name" value="RT_RNaseH_2"/>
</dbReference>
<dbReference type="EMBL" id="JAHRHJ020000009">
    <property type="protein sequence ID" value="KAH9301894.1"/>
    <property type="molecule type" value="Genomic_DNA"/>
</dbReference>
<keyword evidence="5" id="KW-0234">DNA repair</keyword>
<feature type="domain" description="Reverse transcriptase/retrotransposon-derived protein RNase H-like" evidence="10">
    <location>
        <begin position="197"/>
        <end position="295"/>
    </location>
</feature>
<feature type="region of interest" description="Disordered" evidence="8">
    <location>
        <begin position="610"/>
        <end position="648"/>
    </location>
</feature>